<feature type="compositionally biased region" description="Low complexity" evidence="1">
    <location>
        <begin position="230"/>
        <end position="247"/>
    </location>
</feature>
<protein>
    <submittedName>
        <fullName evidence="3">Uncharacterized protein</fullName>
    </submittedName>
</protein>
<comment type="caution">
    <text evidence="3">The sequence shown here is derived from an EMBL/GenBank/DDBJ whole genome shotgun (WGS) entry which is preliminary data.</text>
</comment>
<accession>A0A8J7HL64</accession>
<dbReference type="EMBL" id="JAECZC010000007">
    <property type="protein sequence ID" value="MBH8561673.1"/>
    <property type="molecule type" value="Genomic_DNA"/>
</dbReference>
<evidence type="ECO:0000256" key="1">
    <source>
        <dbReference type="SAM" id="MobiDB-lite"/>
    </source>
</evidence>
<dbReference type="Proteomes" id="UP000632766">
    <property type="component" value="Unassembled WGS sequence"/>
</dbReference>
<evidence type="ECO:0000313" key="3">
    <source>
        <dbReference type="EMBL" id="MBH8561673.1"/>
    </source>
</evidence>
<keyword evidence="4" id="KW-1185">Reference proteome</keyword>
<dbReference type="AlphaFoldDB" id="A0A8J7HL64"/>
<feature type="signal peptide" evidence="2">
    <location>
        <begin position="1"/>
        <end position="24"/>
    </location>
</feature>
<name>A0A8J7HL64_9NOST</name>
<dbReference type="PROSITE" id="PS51257">
    <property type="entry name" value="PROKAR_LIPOPROTEIN"/>
    <property type="match status" value="1"/>
</dbReference>
<keyword evidence="2" id="KW-0732">Signal</keyword>
<feature type="chain" id="PRO_5035270547" evidence="2">
    <location>
        <begin position="25"/>
        <end position="290"/>
    </location>
</feature>
<dbReference type="RefSeq" id="WP_198123678.1">
    <property type="nucleotide sequence ID" value="NZ_JAECZC010000007.1"/>
</dbReference>
<feature type="compositionally biased region" description="Low complexity" evidence="1">
    <location>
        <begin position="258"/>
        <end position="282"/>
    </location>
</feature>
<evidence type="ECO:0000313" key="4">
    <source>
        <dbReference type="Proteomes" id="UP000632766"/>
    </source>
</evidence>
<evidence type="ECO:0000256" key="2">
    <source>
        <dbReference type="SAM" id="SignalP"/>
    </source>
</evidence>
<organism evidence="3 4">
    <name type="scientific">Amazonocrinis nigriterrae CENA67</name>
    <dbReference type="NCBI Taxonomy" id="2794033"/>
    <lineage>
        <taxon>Bacteria</taxon>
        <taxon>Bacillati</taxon>
        <taxon>Cyanobacteriota</taxon>
        <taxon>Cyanophyceae</taxon>
        <taxon>Nostocales</taxon>
        <taxon>Nostocaceae</taxon>
        <taxon>Amazonocrinis</taxon>
        <taxon>Amazonocrinis nigriterrae</taxon>
    </lineage>
</organism>
<reference evidence="3 4" key="1">
    <citation type="journal article" date="2021" name="Int. J. Syst. Evol. Microbiol.">
        <title>Amazonocrinis nigriterrae gen. nov., sp. nov., Atlanticothrix silvestris gen. nov., sp. nov. and Dendronalium phyllosphericum gen. nov., sp. nov., nostocacean cyanobacteria from Brazilian environments.</title>
        <authorList>
            <person name="Alvarenga D.O."/>
            <person name="Andreote A.P.D."/>
            <person name="Branco L.H.Z."/>
            <person name="Delbaje E."/>
            <person name="Cruz R.B."/>
            <person name="Varani A.M."/>
            <person name="Fiore M.F."/>
        </authorList>
    </citation>
    <scope>NUCLEOTIDE SEQUENCE [LARGE SCALE GENOMIC DNA]</scope>
    <source>
        <strain evidence="3 4">CENA67</strain>
    </source>
</reference>
<feature type="region of interest" description="Disordered" evidence="1">
    <location>
        <begin position="213"/>
        <end position="290"/>
    </location>
</feature>
<gene>
    <name evidence="3" type="ORF">I8748_05675</name>
</gene>
<sequence length="290" mass="31570">MIMNVLRKITVVFLALSLCLTTVACGGGNQTTPTGRNVSQNSAVTKLSDGEYQVQQATYDDATGEYQLLLLNNRPPNFATENLQMARLTDDEIKQGKKAYLKVENGQPILYVPEDFKIEYVHNVTQTQTNPQTGQQETVVVRRETGFWTPFAAAVAGNIAGQAIGNMLFRPQYYVPPVYQPGGVLTGFGGYGSSYGQAVDRYQSRYNAPPAAVRNRTAFRTTGGIRRSYPGGSTVRTTPRTTTGNRPSGSGYGASQLRPSGRSSSTRRSPSFGSGRSPVRRSTGFGSRRR</sequence>
<proteinExistence type="predicted"/>